<dbReference type="InterPro" id="IPR010358">
    <property type="entry name" value="BRE"/>
</dbReference>
<evidence type="ECO:0000256" key="9">
    <source>
        <dbReference type="ARBA" id="ARBA00022786"/>
    </source>
</evidence>
<dbReference type="GO" id="GO:0006325">
    <property type="term" value="P:chromatin organization"/>
    <property type="evidence" value="ECO:0007669"/>
    <property type="project" value="UniProtKB-UniRule"/>
</dbReference>
<keyword evidence="5 15" id="KW-0053">Apoptosis</keyword>
<keyword evidence="12 15" id="KW-0539">Nucleus</keyword>
<evidence type="ECO:0000256" key="14">
    <source>
        <dbReference type="ARBA" id="ARBA00025766"/>
    </source>
</evidence>
<evidence type="ECO:0000256" key="8">
    <source>
        <dbReference type="ARBA" id="ARBA00022776"/>
    </source>
</evidence>
<accession>A0A1B6HXR3</accession>
<keyword evidence="8 15" id="KW-0498">Mitosis</keyword>
<dbReference type="PANTHER" id="PTHR15189:SF7">
    <property type="entry name" value="BRISC AND BRCA1-A COMPLEX MEMBER 2"/>
    <property type="match status" value="1"/>
</dbReference>
<keyword evidence="4 15" id="KW-0132">Cell division</keyword>
<keyword evidence="7 15" id="KW-0227">DNA damage</keyword>
<dbReference type="EMBL" id="GECU01028228">
    <property type="protein sequence ID" value="JAS79478.1"/>
    <property type="molecule type" value="Transcribed_RNA"/>
</dbReference>
<dbReference type="AlphaFoldDB" id="A0A1B6HXR3"/>
<evidence type="ECO:0000256" key="15">
    <source>
        <dbReference type="RuleBase" id="RU368019"/>
    </source>
</evidence>
<keyword evidence="3 15" id="KW-0963">Cytoplasm</keyword>
<evidence type="ECO:0000256" key="2">
    <source>
        <dbReference type="ARBA" id="ARBA00019438"/>
    </source>
</evidence>
<protein>
    <recommendedName>
        <fullName evidence="2 15">BRISC and BRCA1-A complex member 2</fullName>
    </recommendedName>
</protein>
<dbReference type="GO" id="GO:0070552">
    <property type="term" value="C:BRISC complex"/>
    <property type="evidence" value="ECO:0007669"/>
    <property type="project" value="UniProtKB-UniRule"/>
</dbReference>
<keyword evidence="10 15" id="KW-0156">Chromatin regulator</keyword>
<dbReference type="GO" id="GO:0051301">
    <property type="term" value="P:cell division"/>
    <property type="evidence" value="ECO:0007669"/>
    <property type="project" value="UniProtKB-UniRule"/>
</dbReference>
<evidence type="ECO:0000256" key="11">
    <source>
        <dbReference type="ARBA" id="ARBA00023204"/>
    </source>
</evidence>
<comment type="domain">
    <text evidence="15">Contains 2 ubiquitin-conjugating enzyme family-like (UEV-like) regions. These regions lack the critical Cys residues required for ubiquitination but retain the ability to bind ubiquitin.</text>
</comment>
<comment type="subunit">
    <text evidence="15">Component of the ARISC complex. Component of the BRCA1-A complex. Component of the BRISC complex. Binds polyubiquitin.</text>
</comment>
<keyword evidence="9 15" id="KW-0833">Ubl conjugation pathway</keyword>
<dbReference type="GO" id="GO:0006302">
    <property type="term" value="P:double-strand break repair"/>
    <property type="evidence" value="ECO:0007669"/>
    <property type="project" value="UniProtKB-UniRule"/>
</dbReference>
<evidence type="ECO:0000256" key="7">
    <source>
        <dbReference type="ARBA" id="ARBA00022763"/>
    </source>
</evidence>
<evidence type="ECO:0000313" key="16">
    <source>
        <dbReference type="EMBL" id="JAS79478.1"/>
    </source>
</evidence>
<dbReference type="PANTHER" id="PTHR15189">
    <property type="entry name" value="BRISC AND BRCA1-A COMPLEX MEMBER 2"/>
    <property type="match status" value="1"/>
</dbReference>
<keyword evidence="13 15" id="KW-0131">Cell cycle</keyword>
<reference evidence="16" key="1">
    <citation type="submission" date="2015-11" db="EMBL/GenBank/DDBJ databases">
        <title>De novo transcriptome assembly of four potential Pierce s Disease insect vectors from Arizona vineyards.</title>
        <authorList>
            <person name="Tassone E.E."/>
        </authorList>
    </citation>
    <scope>NUCLEOTIDE SEQUENCE</scope>
</reference>
<dbReference type="GO" id="GO:0006915">
    <property type="term" value="P:apoptotic process"/>
    <property type="evidence" value="ECO:0007669"/>
    <property type="project" value="UniProtKB-UniRule"/>
</dbReference>
<evidence type="ECO:0000256" key="10">
    <source>
        <dbReference type="ARBA" id="ARBA00022853"/>
    </source>
</evidence>
<evidence type="ECO:0000256" key="12">
    <source>
        <dbReference type="ARBA" id="ARBA00023242"/>
    </source>
</evidence>
<sequence length="312" mass="36126">MTWEVLLNCSLPNCPPDFDLNDIDFYYSLTLDSMEDLLPSLNEWDHRKDKALINVISELRSAYLKYQVERLDTIDNRCAYDYTSLINESRIPADQVEVFIDNNTVHFLIKPDMNLPLILPTEVSEEYIILLAVRYGAHGSVRTTSLLTAPSVNQLIGTNLELPRTIKTDESLSEYADFVARSAENQVVTIFLNRQKKRKDFIFEMLKWLGHSVLSYDAQEYQSASFFVMKDEFVCILEVRIPSLFPQRAPQYRLLSVHSSGEDGKPLMQFLHMPYSETWDVPTMVDQALNVITTKHIPEFRDYCMSVFQIPN</sequence>
<evidence type="ECO:0000256" key="6">
    <source>
        <dbReference type="ARBA" id="ARBA00022737"/>
    </source>
</evidence>
<dbReference type="GO" id="GO:0070531">
    <property type="term" value="C:BRCA1-A complex"/>
    <property type="evidence" value="ECO:0007669"/>
    <property type="project" value="UniProtKB-UniRule"/>
</dbReference>
<gene>
    <name evidence="16" type="ORF">g.32633</name>
</gene>
<dbReference type="GO" id="GO:0031593">
    <property type="term" value="F:polyubiquitin modification-dependent protein binding"/>
    <property type="evidence" value="ECO:0007669"/>
    <property type="project" value="UniProtKB-UniRule"/>
</dbReference>
<evidence type="ECO:0000256" key="13">
    <source>
        <dbReference type="ARBA" id="ARBA00023306"/>
    </source>
</evidence>
<evidence type="ECO:0000256" key="5">
    <source>
        <dbReference type="ARBA" id="ARBA00022703"/>
    </source>
</evidence>
<name>A0A1B6HXR3_9HEMI</name>
<comment type="subcellular location">
    <subcellularLocation>
        <location evidence="15">Cytoplasm</location>
    </subcellularLocation>
    <subcellularLocation>
        <location evidence="1 15">Nucleus</location>
    </subcellularLocation>
    <text evidence="15">Localizes at sites of DNA damage at double-strand breaks (DSBs).</text>
</comment>
<organism evidence="16">
    <name type="scientific">Homalodisca liturata</name>
    <dbReference type="NCBI Taxonomy" id="320908"/>
    <lineage>
        <taxon>Eukaryota</taxon>
        <taxon>Metazoa</taxon>
        <taxon>Ecdysozoa</taxon>
        <taxon>Arthropoda</taxon>
        <taxon>Hexapoda</taxon>
        <taxon>Insecta</taxon>
        <taxon>Pterygota</taxon>
        <taxon>Neoptera</taxon>
        <taxon>Paraneoptera</taxon>
        <taxon>Hemiptera</taxon>
        <taxon>Auchenorrhyncha</taxon>
        <taxon>Membracoidea</taxon>
        <taxon>Cicadellidae</taxon>
        <taxon>Cicadellinae</taxon>
        <taxon>Proconiini</taxon>
        <taxon>Homalodisca</taxon>
    </lineage>
</organism>
<proteinExistence type="inferred from homology"/>
<dbReference type="Pfam" id="PF06113">
    <property type="entry name" value="BRE"/>
    <property type="match status" value="1"/>
</dbReference>
<dbReference type="GO" id="GO:0045739">
    <property type="term" value="P:positive regulation of DNA repair"/>
    <property type="evidence" value="ECO:0007669"/>
    <property type="project" value="UniProtKB-UniRule"/>
</dbReference>
<evidence type="ECO:0000256" key="3">
    <source>
        <dbReference type="ARBA" id="ARBA00022490"/>
    </source>
</evidence>
<evidence type="ECO:0000256" key="1">
    <source>
        <dbReference type="ARBA" id="ARBA00004123"/>
    </source>
</evidence>
<keyword evidence="6" id="KW-0677">Repeat</keyword>
<dbReference type="GO" id="GO:0005737">
    <property type="term" value="C:cytoplasm"/>
    <property type="evidence" value="ECO:0007669"/>
    <property type="project" value="UniProtKB-SubCell"/>
</dbReference>
<comment type="similarity">
    <text evidence="14 15">Belongs to the BABAM2 family.</text>
</comment>
<dbReference type="GO" id="GO:0007095">
    <property type="term" value="P:mitotic G2 DNA damage checkpoint signaling"/>
    <property type="evidence" value="ECO:0007669"/>
    <property type="project" value="UniProtKB-UniRule"/>
</dbReference>
<dbReference type="GO" id="GO:0010212">
    <property type="term" value="P:response to ionizing radiation"/>
    <property type="evidence" value="ECO:0007669"/>
    <property type="project" value="UniProtKB-UniRule"/>
</dbReference>
<keyword evidence="11 15" id="KW-0234">DNA repair</keyword>
<evidence type="ECO:0000256" key="4">
    <source>
        <dbReference type="ARBA" id="ARBA00022618"/>
    </source>
</evidence>
<comment type="function">
    <text evidence="15">May play a role in homeostasis or cellular differentiation in cells of neural, epithelial and germline origins. May also act as a death receptor-associated anti-apoptotic protein, which inhibits the mitochondrial apoptotic pathway.</text>
</comment>